<dbReference type="NCBIfam" id="TIGR01352">
    <property type="entry name" value="tonB_Cterm"/>
    <property type="match status" value="1"/>
</dbReference>
<evidence type="ECO:0000313" key="7">
    <source>
        <dbReference type="EMBL" id="MCJ2182849.1"/>
    </source>
</evidence>
<evidence type="ECO:0000313" key="8">
    <source>
        <dbReference type="Proteomes" id="UP001162881"/>
    </source>
</evidence>
<keyword evidence="8" id="KW-1185">Reference proteome</keyword>
<evidence type="ECO:0000256" key="1">
    <source>
        <dbReference type="ARBA" id="ARBA00004167"/>
    </source>
</evidence>
<feature type="signal peptide" evidence="5">
    <location>
        <begin position="1"/>
        <end position="27"/>
    </location>
</feature>
<feature type="chain" id="PRO_5045405128" evidence="5">
    <location>
        <begin position="28"/>
        <end position="305"/>
    </location>
</feature>
<evidence type="ECO:0000259" key="6">
    <source>
        <dbReference type="PROSITE" id="PS52015"/>
    </source>
</evidence>
<dbReference type="Proteomes" id="UP001162881">
    <property type="component" value="Unassembled WGS sequence"/>
</dbReference>
<dbReference type="EMBL" id="JALHLF010000027">
    <property type="protein sequence ID" value="MCJ2182849.1"/>
    <property type="molecule type" value="Genomic_DNA"/>
</dbReference>
<organism evidence="7 8">
    <name type="scientific">Novosphingobium organovorum</name>
    <dbReference type="NCBI Taxonomy" id="2930092"/>
    <lineage>
        <taxon>Bacteria</taxon>
        <taxon>Pseudomonadati</taxon>
        <taxon>Pseudomonadota</taxon>
        <taxon>Alphaproteobacteria</taxon>
        <taxon>Sphingomonadales</taxon>
        <taxon>Sphingomonadaceae</taxon>
        <taxon>Novosphingobium</taxon>
    </lineage>
</organism>
<protein>
    <submittedName>
        <fullName evidence="7">Energy transducer TonB</fullName>
    </submittedName>
</protein>
<proteinExistence type="predicted"/>
<comment type="subcellular location">
    <subcellularLocation>
        <location evidence="1">Membrane</location>
        <topology evidence="1">Single-pass membrane protein</topology>
    </subcellularLocation>
</comment>
<keyword evidence="3" id="KW-1133">Transmembrane helix</keyword>
<dbReference type="RefSeq" id="WP_244019465.1">
    <property type="nucleotide sequence ID" value="NZ_JALHLF010000027.1"/>
</dbReference>
<evidence type="ECO:0000256" key="4">
    <source>
        <dbReference type="ARBA" id="ARBA00023136"/>
    </source>
</evidence>
<sequence>MTRSTIAAAIVRGLLALLLVLPTTVQAAPKIHELPPSSPWHVHWGDNFCLLQQTYGKDKDLLTLRFLTFTPESGYQVQLIGRQVSFDPSKGTIALAFLPGPESQAHAQLGRMDSGERTILFSVRIANDLREAIALASRLQSEAREDNTPDTADSVIPVASDVTGLAIKLGARAFQLDTGPLTKPLAALRECSTSLLTKWGIDPAVQAKVVSRAHPIDREKLVRAMQAVYPLGAAQMGKQGRVNAVVTVDAQGQPIGCRVPLSQNDKAFDDQVCKTLSKFAFQPATQADGTPVTSYWTLTTIFTLN</sequence>
<comment type="caution">
    <text evidence="7">The sequence shown here is derived from an EMBL/GenBank/DDBJ whole genome shotgun (WGS) entry which is preliminary data.</text>
</comment>
<dbReference type="SUPFAM" id="SSF74653">
    <property type="entry name" value="TolA/TonB C-terminal domain"/>
    <property type="match status" value="1"/>
</dbReference>
<keyword evidence="5" id="KW-0732">Signal</keyword>
<reference evidence="7" key="1">
    <citation type="submission" date="2022-03" db="EMBL/GenBank/DDBJ databases">
        <title>Identification of a novel bacterium isolated from mangrove sediments.</title>
        <authorList>
            <person name="Pan X."/>
        </authorList>
    </citation>
    <scope>NUCLEOTIDE SEQUENCE</scope>
    <source>
        <strain evidence="7">B1949</strain>
    </source>
</reference>
<evidence type="ECO:0000256" key="3">
    <source>
        <dbReference type="ARBA" id="ARBA00022989"/>
    </source>
</evidence>
<dbReference type="InterPro" id="IPR037682">
    <property type="entry name" value="TonB_C"/>
</dbReference>
<feature type="domain" description="TonB C-terminal" evidence="6">
    <location>
        <begin position="214"/>
        <end position="305"/>
    </location>
</feature>
<dbReference type="Gene3D" id="3.30.1150.10">
    <property type="match status" value="1"/>
</dbReference>
<dbReference type="Pfam" id="PF03544">
    <property type="entry name" value="TonB_C"/>
    <property type="match status" value="1"/>
</dbReference>
<name>A0ABT0BDH8_9SPHN</name>
<keyword evidence="2" id="KW-0812">Transmembrane</keyword>
<evidence type="ECO:0000256" key="5">
    <source>
        <dbReference type="SAM" id="SignalP"/>
    </source>
</evidence>
<dbReference type="PROSITE" id="PS52015">
    <property type="entry name" value="TONB_CTD"/>
    <property type="match status" value="1"/>
</dbReference>
<dbReference type="InterPro" id="IPR006260">
    <property type="entry name" value="TonB/TolA_C"/>
</dbReference>
<evidence type="ECO:0000256" key="2">
    <source>
        <dbReference type="ARBA" id="ARBA00022692"/>
    </source>
</evidence>
<gene>
    <name evidence="7" type="ORF">MTR62_09110</name>
</gene>
<keyword evidence="4" id="KW-0472">Membrane</keyword>
<accession>A0ABT0BDH8</accession>